<feature type="region of interest" description="Disordered" evidence="1">
    <location>
        <begin position="575"/>
        <end position="597"/>
    </location>
</feature>
<evidence type="ECO:0000256" key="1">
    <source>
        <dbReference type="SAM" id="MobiDB-lite"/>
    </source>
</evidence>
<sequence>MKGQRTLDSFFAVSSASSTTTTTTTTTVPTTTITSACTPISHASTSTASAAQSLQPSSFVPVGPGQKLKKRRSMMEGVNFVEPVDNLNETRLFSRAHLNTIVDKVRCKDCLVGEFEYKFLGAGAGGYTVWVCMECGVKFDTKYSRVLGAGQYVSYPNFATTYVAIRNDTGYQGLSRLLSGLHLKPCVESVFYDWSKCVYARHHTHYEELQRHILDKVKEDYRYYYHVEADEEGLTSVMVSFDATYTMRGHYSRYATAYIVDGPTGVCLLHMVLAKCSTCHFSGNRVKANCPDRSENFHGHSGDMEGPLVELCFEKGRDLGFKFETLICDGDAKAYPFVKDYYGFESVTKELCGNHVGKLLSCDLFNLRDSTYTIQKQLVAKILVRIEGAGHTKGRLDLMIRRSKSLVLITKLSSRHFLSMPQKQRHIMGILKHHSDFPLNDDLDIHDDCYTPESGKGCPFKMAKESNQSLPARKRGTFTKWLNTPAYAPLENIFKRLSSDSLLEMCERGLTQNINESMHSKQHMMAAKHKDQKEDRLDFVCELTVLQHNFGHENACMLNSVGYGTSEVLLSELRKEDKNSERSAASPPGKDRSSKAQRDIGKILRQNIAQANFLSELYLSSFIFFFCSFHFPCA</sequence>
<reference evidence="3 4" key="1">
    <citation type="submission" date="2024-05" db="EMBL/GenBank/DDBJ databases">
        <authorList>
            <person name="Wallberg A."/>
        </authorList>
    </citation>
    <scope>NUCLEOTIDE SEQUENCE [LARGE SCALE GENOMIC DNA]</scope>
</reference>
<keyword evidence="4" id="KW-1185">Reference proteome</keyword>
<gene>
    <name evidence="3" type="ORF">MNOR_LOCUS41776</name>
</gene>
<dbReference type="AlphaFoldDB" id="A0AAV2SXV9"/>
<proteinExistence type="predicted"/>
<organism evidence="3 4">
    <name type="scientific">Meganyctiphanes norvegica</name>
    <name type="common">Northern krill</name>
    <name type="synonym">Thysanopoda norvegica</name>
    <dbReference type="NCBI Taxonomy" id="48144"/>
    <lineage>
        <taxon>Eukaryota</taxon>
        <taxon>Metazoa</taxon>
        <taxon>Ecdysozoa</taxon>
        <taxon>Arthropoda</taxon>
        <taxon>Crustacea</taxon>
        <taxon>Multicrustacea</taxon>
        <taxon>Malacostraca</taxon>
        <taxon>Eumalacostraca</taxon>
        <taxon>Eucarida</taxon>
        <taxon>Euphausiacea</taxon>
        <taxon>Euphausiidae</taxon>
        <taxon>Meganyctiphanes</taxon>
    </lineage>
</organism>
<accession>A0AAV2SXV9</accession>
<name>A0AAV2SXV9_MEGNR</name>
<evidence type="ECO:0000313" key="3">
    <source>
        <dbReference type="EMBL" id="CAL4251404.1"/>
    </source>
</evidence>
<dbReference type="EMBL" id="CAXKWB010169665">
    <property type="protein sequence ID" value="CAL4251404.1"/>
    <property type="molecule type" value="Genomic_DNA"/>
</dbReference>
<comment type="caution">
    <text evidence="3">The sequence shown here is derived from an EMBL/GenBank/DDBJ whole genome shotgun (WGS) entry which is preliminary data.</text>
</comment>
<feature type="domain" description="Mutator-like transposase" evidence="2">
    <location>
        <begin position="122"/>
        <end position="377"/>
    </location>
</feature>
<protein>
    <recommendedName>
        <fullName evidence="2">Mutator-like transposase domain-containing protein</fullName>
    </recommendedName>
</protein>
<dbReference type="Proteomes" id="UP001497623">
    <property type="component" value="Unassembled WGS sequence"/>
</dbReference>
<evidence type="ECO:0000259" key="2">
    <source>
        <dbReference type="Pfam" id="PF20700"/>
    </source>
</evidence>
<dbReference type="InterPro" id="IPR049012">
    <property type="entry name" value="Mutator_transp_dom"/>
</dbReference>
<dbReference type="Pfam" id="PF20700">
    <property type="entry name" value="Mutator"/>
    <property type="match status" value="1"/>
</dbReference>
<evidence type="ECO:0000313" key="4">
    <source>
        <dbReference type="Proteomes" id="UP001497623"/>
    </source>
</evidence>